<dbReference type="NCBIfam" id="NF037959">
    <property type="entry name" value="MFS_SpdSyn"/>
    <property type="match status" value="1"/>
</dbReference>
<dbReference type="PANTHER" id="PTHR43317">
    <property type="entry name" value="THERMOSPERMINE SYNTHASE ACAULIS5"/>
    <property type="match status" value="1"/>
</dbReference>
<keyword evidence="2" id="KW-0812">Transmembrane</keyword>
<feature type="transmembrane region" description="Helical" evidence="2">
    <location>
        <begin position="107"/>
        <end position="137"/>
    </location>
</feature>
<keyword evidence="2" id="KW-0472">Membrane</keyword>
<name>A0ABP9WV23_9CHLR</name>
<proteinExistence type="predicted"/>
<protein>
    <submittedName>
        <fullName evidence="3">Polyamine aminopropyltransferase</fullName>
    </submittedName>
</protein>
<dbReference type="EMBL" id="BAABRU010000001">
    <property type="protein sequence ID" value="GAA5526341.1"/>
    <property type="molecule type" value="Genomic_DNA"/>
</dbReference>
<feature type="transmembrane region" description="Helical" evidence="2">
    <location>
        <begin position="201"/>
        <end position="219"/>
    </location>
</feature>
<evidence type="ECO:0000313" key="3">
    <source>
        <dbReference type="EMBL" id="GAA5526341.1"/>
    </source>
</evidence>
<evidence type="ECO:0000256" key="2">
    <source>
        <dbReference type="SAM" id="Phobius"/>
    </source>
</evidence>
<feature type="transmembrane region" description="Helical" evidence="2">
    <location>
        <begin position="68"/>
        <end position="87"/>
    </location>
</feature>
<feature type="transmembrane region" description="Helical" evidence="2">
    <location>
        <begin position="149"/>
        <end position="171"/>
    </location>
</feature>
<accession>A0ABP9WV23</accession>
<dbReference type="SUPFAM" id="SSF53335">
    <property type="entry name" value="S-adenosyl-L-methionine-dependent methyltransferases"/>
    <property type="match status" value="1"/>
</dbReference>
<feature type="transmembrane region" description="Helical" evidence="2">
    <location>
        <begin position="177"/>
        <end position="196"/>
    </location>
</feature>
<feature type="transmembrane region" description="Helical" evidence="2">
    <location>
        <begin position="38"/>
        <end position="56"/>
    </location>
</feature>
<dbReference type="Gene3D" id="3.40.50.150">
    <property type="entry name" value="Vaccinia Virus protein VP39"/>
    <property type="match status" value="1"/>
</dbReference>
<dbReference type="Pfam" id="PF01564">
    <property type="entry name" value="Spermine_synth"/>
    <property type="match status" value="1"/>
</dbReference>
<organism evidence="3 4">
    <name type="scientific">Herpetosiphon gulosus</name>
    <dbReference type="NCBI Taxonomy" id="1973496"/>
    <lineage>
        <taxon>Bacteria</taxon>
        <taxon>Bacillati</taxon>
        <taxon>Chloroflexota</taxon>
        <taxon>Chloroflexia</taxon>
        <taxon>Herpetosiphonales</taxon>
        <taxon>Herpetosiphonaceae</taxon>
        <taxon>Herpetosiphon</taxon>
    </lineage>
</organism>
<dbReference type="PANTHER" id="PTHR43317:SF1">
    <property type="entry name" value="THERMOSPERMINE SYNTHASE ACAULIS5"/>
    <property type="match status" value="1"/>
</dbReference>
<evidence type="ECO:0000313" key="4">
    <source>
        <dbReference type="Proteomes" id="UP001428290"/>
    </source>
</evidence>
<sequence length="550" mass="60128">MARRYLMLLVFGAGICTLGIEMTASRLLAPYFGTSQLIWANVIGLTLLYLTIGYTLGGRWADRRPELGLLCTIILVGAITSAVIPWISQPILKWSLDAFATRSAGSFIGSLLGVLALFSVPITLLGMVSPFAVRLAIRDAADAGKAAGNLSAISTLGSILGTFLPVLFLIPTVGTKMTIYIFAMGLLVLILPGFWLERRKLLPVALVALIVVVALAFWPQSEPIKVADCRGCSLITEDDSAYNYIQIVERGSDANKMIGLVLNEGQAIHSIYYPKFEQTNNASDLLTNGPWDFYNIAPYFYPNRSMESVNSMAMVGSAAGSVPKQFLAIYGKDSVIDGIEIDPRIVELGREYFAMHDVQYYQARGETPQFPNFNTYVADGRIFFAGNDNKYDIIGMDAYKQPYIPFHLTTREFFETVRDHLAPNGVAVVNAGKPNTSAGGDYRLVNVLASTMSSVFAHVYMIDVPNNFNTMLIGIPGDVGDGVANFEANLATIEDPTLRYVMEQALASNSSKKPIRRWDGVGENRVFTDDLAPVESVIDRIILGQVDEGQ</sequence>
<keyword evidence="4" id="KW-1185">Reference proteome</keyword>
<gene>
    <name evidence="3" type="primary">speE_1</name>
    <name evidence="3" type="ORF">Hgul01_00113</name>
</gene>
<dbReference type="CDD" id="cd02440">
    <property type="entry name" value="AdoMet_MTases"/>
    <property type="match status" value="1"/>
</dbReference>
<comment type="caution">
    <text evidence="3">The sequence shown here is derived from an EMBL/GenBank/DDBJ whole genome shotgun (WGS) entry which is preliminary data.</text>
</comment>
<keyword evidence="2" id="KW-1133">Transmembrane helix</keyword>
<dbReference type="RefSeq" id="WP_345719992.1">
    <property type="nucleotide sequence ID" value="NZ_BAABRU010000001.1"/>
</dbReference>
<keyword evidence="1" id="KW-0620">Polyamine biosynthesis</keyword>
<dbReference type="InterPro" id="IPR029063">
    <property type="entry name" value="SAM-dependent_MTases_sf"/>
</dbReference>
<dbReference type="Proteomes" id="UP001428290">
    <property type="component" value="Unassembled WGS sequence"/>
</dbReference>
<evidence type="ECO:0000256" key="1">
    <source>
        <dbReference type="ARBA" id="ARBA00023115"/>
    </source>
</evidence>
<reference evidence="3 4" key="1">
    <citation type="submission" date="2024-02" db="EMBL/GenBank/DDBJ databases">
        <title>Herpetosiphon gulosus NBRC 112829.</title>
        <authorList>
            <person name="Ichikawa N."/>
            <person name="Katano-Makiyama Y."/>
            <person name="Hidaka K."/>
        </authorList>
    </citation>
    <scope>NUCLEOTIDE SEQUENCE [LARGE SCALE GENOMIC DNA]</scope>
    <source>
        <strain evidence="3 4">NBRC 112829</strain>
    </source>
</reference>